<dbReference type="PANTHER" id="PTHR10880">
    <property type="entry name" value="MORTALITY FACTOR 4-LIKE PROTEIN"/>
    <property type="match status" value="1"/>
</dbReference>
<feature type="region of interest" description="Disordered" evidence="6">
    <location>
        <begin position="1"/>
        <end position="22"/>
    </location>
</feature>
<dbReference type="Pfam" id="PF05712">
    <property type="entry name" value="MRG"/>
    <property type="match status" value="1"/>
</dbReference>
<evidence type="ECO:0000256" key="4">
    <source>
        <dbReference type="ARBA" id="ARBA00023163"/>
    </source>
</evidence>
<protein>
    <submittedName>
        <fullName evidence="8">Protein MRG1</fullName>
    </submittedName>
</protein>
<comment type="caution">
    <text evidence="8">The sequence shown here is derived from an EMBL/GenBank/DDBJ whole genome shotgun (WGS) entry which is preliminary data.</text>
</comment>
<evidence type="ECO:0000259" key="7">
    <source>
        <dbReference type="Pfam" id="PF05712"/>
    </source>
</evidence>
<dbReference type="PROSITE" id="PS51640">
    <property type="entry name" value="MRG"/>
    <property type="match status" value="1"/>
</dbReference>
<evidence type="ECO:0000256" key="5">
    <source>
        <dbReference type="ARBA" id="ARBA00023242"/>
    </source>
</evidence>
<comment type="subcellular location">
    <subcellularLocation>
        <location evidence="1">Nucleus</location>
    </subcellularLocation>
</comment>
<dbReference type="GO" id="GO:0000123">
    <property type="term" value="C:histone acetyltransferase complex"/>
    <property type="evidence" value="ECO:0007669"/>
    <property type="project" value="TreeGrafter"/>
</dbReference>
<dbReference type="GO" id="GO:0006325">
    <property type="term" value="P:chromatin organization"/>
    <property type="evidence" value="ECO:0007669"/>
    <property type="project" value="UniProtKB-KW"/>
</dbReference>
<gene>
    <name evidence="8" type="ORF">Sradi_2429200</name>
</gene>
<dbReference type="InterPro" id="IPR026541">
    <property type="entry name" value="MRG_dom"/>
</dbReference>
<dbReference type="GO" id="GO:0006355">
    <property type="term" value="P:regulation of DNA-templated transcription"/>
    <property type="evidence" value="ECO:0007669"/>
    <property type="project" value="InterPro"/>
</dbReference>
<reference evidence="8" key="2">
    <citation type="journal article" date="2024" name="Plant">
        <title>Genomic evolution and insights into agronomic trait innovations of Sesamum species.</title>
        <authorList>
            <person name="Miao H."/>
            <person name="Wang L."/>
            <person name="Qu L."/>
            <person name="Liu H."/>
            <person name="Sun Y."/>
            <person name="Le M."/>
            <person name="Wang Q."/>
            <person name="Wei S."/>
            <person name="Zheng Y."/>
            <person name="Lin W."/>
            <person name="Duan Y."/>
            <person name="Cao H."/>
            <person name="Xiong S."/>
            <person name="Wang X."/>
            <person name="Wei L."/>
            <person name="Li C."/>
            <person name="Ma Q."/>
            <person name="Ju M."/>
            <person name="Zhao R."/>
            <person name="Li G."/>
            <person name="Mu C."/>
            <person name="Tian Q."/>
            <person name="Mei H."/>
            <person name="Zhang T."/>
            <person name="Gao T."/>
            <person name="Zhang H."/>
        </authorList>
    </citation>
    <scope>NUCLEOTIDE SEQUENCE</scope>
    <source>
        <strain evidence="8">G02</strain>
    </source>
</reference>
<organism evidence="8">
    <name type="scientific">Sesamum radiatum</name>
    <name type="common">Black benniseed</name>
    <dbReference type="NCBI Taxonomy" id="300843"/>
    <lineage>
        <taxon>Eukaryota</taxon>
        <taxon>Viridiplantae</taxon>
        <taxon>Streptophyta</taxon>
        <taxon>Embryophyta</taxon>
        <taxon>Tracheophyta</taxon>
        <taxon>Spermatophyta</taxon>
        <taxon>Magnoliopsida</taxon>
        <taxon>eudicotyledons</taxon>
        <taxon>Gunneridae</taxon>
        <taxon>Pentapetalae</taxon>
        <taxon>asterids</taxon>
        <taxon>lamiids</taxon>
        <taxon>Lamiales</taxon>
        <taxon>Pedaliaceae</taxon>
        <taxon>Sesamum</taxon>
    </lineage>
</organism>
<dbReference type="GO" id="GO:0005634">
    <property type="term" value="C:nucleus"/>
    <property type="evidence" value="ECO:0007669"/>
    <property type="project" value="UniProtKB-SubCell"/>
</dbReference>
<reference evidence="8" key="1">
    <citation type="submission" date="2020-06" db="EMBL/GenBank/DDBJ databases">
        <authorList>
            <person name="Li T."/>
            <person name="Hu X."/>
            <person name="Zhang T."/>
            <person name="Song X."/>
            <person name="Zhang H."/>
            <person name="Dai N."/>
            <person name="Sheng W."/>
            <person name="Hou X."/>
            <person name="Wei L."/>
        </authorList>
    </citation>
    <scope>NUCLEOTIDE SEQUENCE</scope>
    <source>
        <strain evidence="8">G02</strain>
        <tissue evidence="8">Leaf</tissue>
    </source>
</reference>
<dbReference type="Gene3D" id="2.30.30.140">
    <property type="match status" value="1"/>
</dbReference>
<evidence type="ECO:0000256" key="2">
    <source>
        <dbReference type="ARBA" id="ARBA00022853"/>
    </source>
</evidence>
<feature type="domain" description="MRG" evidence="7">
    <location>
        <begin position="116"/>
        <end position="241"/>
    </location>
</feature>
<keyword evidence="4" id="KW-0804">Transcription</keyword>
<dbReference type="InterPro" id="IPR038217">
    <property type="entry name" value="MRG_C_sf"/>
</dbReference>
<dbReference type="PANTHER" id="PTHR10880:SF44">
    <property type="entry name" value="PROTEIN MRG2"/>
    <property type="match status" value="1"/>
</dbReference>
<keyword evidence="5" id="KW-0539">Nucleus</keyword>
<name>A0AAW2SHW2_SESRA</name>
<sequence>MSGDTGSSKPISGGCGGGTTNNPVKDEAVDASPFQEGEQVLAFHGPCLYDAKVSLYIVLLYRESQLSIKSVLFRYKRLSFIWRNGGIMSIILWDEWLGVDCLLKRTEENVRVRGKKRKHEIIEKEVCVPLEKLVNIQIPSTLKKQLVDDHECINQLGQLVKLPRSPSVYEILNKYFDYRVKKDGMIVETVVEIVNGLCCYFDKALPAMLLYKHERLQYEEVIADNVSPSGVYGAEHLLRLFDKNALNLCDDQGFKGNNKTHPRFLQSNQSAFFQSIYQTTTSSEGFDSSVKREDN</sequence>
<proteinExistence type="predicted"/>
<evidence type="ECO:0000256" key="1">
    <source>
        <dbReference type="ARBA" id="ARBA00004123"/>
    </source>
</evidence>
<evidence type="ECO:0000256" key="3">
    <source>
        <dbReference type="ARBA" id="ARBA00023015"/>
    </source>
</evidence>
<dbReference type="AlphaFoldDB" id="A0AAW2SHW2"/>
<keyword evidence="2" id="KW-0156">Chromatin regulator</keyword>
<dbReference type="EMBL" id="JACGWJ010000010">
    <property type="protein sequence ID" value="KAL0392064.1"/>
    <property type="molecule type" value="Genomic_DNA"/>
</dbReference>
<keyword evidence="3" id="KW-0805">Transcription regulation</keyword>
<dbReference type="InterPro" id="IPR008676">
    <property type="entry name" value="MRG"/>
</dbReference>
<feature type="compositionally biased region" description="Polar residues" evidence="6">
    <location>
        <begin position="1"/>
        <end position="10"/>
    </location>
</feature>
<dbReference type="Gene3D" id="1.10.274.30">
    <property type="entry name" value="MRG domain"/>
    <property type="match status" value="1"/>
</dbReference>
<evidence type="ECO:0000256" key="6">
    <source>
        <dbReference type="SAM" id="MobiDB-lite"/>
    </source>
</evidence>
<evidence type="ECO:0000313" key="8">
    <source>
        <dbReference type="EMBL" id="KAL0392064.1"/>
    </source>
</evidence>
<accession>A0AAW2SHW2</accession>